<dbReference type="Pfam" id="PF20431">
    <property type="entry name" value="E_motif"/>
    <property type="match status" value="1"/>
</dbReference>
<dbReference type="NCBIfam" id="TIGR00756">
    <property type="entry name" value="PPR"/>
    <property type="match status" value="6"/>
</dbReference>
<dbReference type="SUPFAM" id="SSF48452">
    <property type="entry name" value="TPR-like"/>
    <property type="match status" value="1"/>
</dbReference>
<dbReference type="InterPro" id="IPR002885">
    <property type="entry name" value="PPR_rpt"/>
</dbReference>
<dbReference type="FunFam" id="1.25.40.10:FF:000344">
    <property type="entry name" value="Pentatricopeptide repeat-containing protein"/>
    <property type="match status" value="1"/>
</dbReference>
<dbReference type="InterPro" id="IPR011990">
    <property type="entry name" value="TPR-like_helical_dom_sf"/>
</dbReference>
<organism evidence="3 4">
    <name type="scientific">Linum tenue</name>
    <dbReference type="NCBI Taxonomy" id="586396"/>
    <lineage>
        <taxon>Eukaryota</taxon>
        <taxon>Viridiplantae</taxon>
        <taxon>Streptophyta</taxon>
        <taxon>Embryophyta</taxon>
        <taxon>Tracheophyta</taxon>
        <taxon>Spermatophyta</taxon>
        <taxon>Magnoliopsida</taxon>
        <taxon>eudicotyledons</taxon>
        <taxon>Gunneridae</taxon>
        <taxon>Pentapetalae</taxon>
        <taxon>rosids</taxon>
        <taxon>fabids</taxon>
        <taxon>Malpighiales</taxon>
        <taxon>Linaceae</taxon>
        <taxon>Linum</taxon>
    </lineage>
</organism>
<dbReference type="Gene3D" id="1.25.40.10">
    <property type="entry name" value="Tetratricopeptide repeat domain"/>
    <property type="match status" value="5"/>
</dbReference>
<dbReference type="GO" id="GO:0003723">
    <property type="term" value="F:RNA binding"/>
    <property type="evidence" value="ECO:0007669"/>
    <property type="project" value="InterPro"/>
</dbReference>
<feature type="repeat" description="PPR" evidence="2">
    <location>
        <begin position="492"/>
        <end position="527"/>
    </location>
</feature>
<feature type="repeat" description="PPR" evidence="2">
    <location>
        <begin position="189"/>
        <end position="223"/>
    </location>
</feature>
<dbReference type="PROSITE" id="PS51375">
    <property type="entry name" value="PPR"/>
    <property type="match status" value="7"/>
</dbReference>
<comment type="caution">
    <text evidence="3">The sequence shown here is derived from an EMBL/GenBank/DDBJ whole genome shotgun (WGS) entry which is preliminary data.</text>
</comment>
<evidence type="ECO:0000256" key="1">
    <source>
        <dbReference type="ARBA" id="ARBA00022737"/>
    </source>
</evidence>
<feature type="repeat" description="PPR" evidence="2">
    <location>
        <begin position="594"/>
        <end position="628"/>
    </location>
</feature>
<dbReference type="FunFam" id="1.25.40.10:FF:000090">
    <property type="entry name" value="Pentatricopeptide repeat-containing protein, chloroplastic"/>
    <property type="match status" value="1"/>
</dbReference>
<evidence type="ECO:0000313" key="4">
    <source>
        <dbReference type="Proteomes" id="UP001154282"/>
    </source>
</evidence>
<dbReference type="Pfam" id="PF01535">
    <property type="entry name" value="PPR"/>
    <property type="match status" value="5"/>
</dbReference>
<accession>A0AAV0S895</accession>
<feature type="repeat" description="PPR" evidence="2">
    <location>
        <begin position="360"/>
        <end position="394"/>
    </location>
</feature>
<feature type="repeat" description="PPR" evidence="2">
    <location>
        <begin position="224"/>
        <end position="258"/>
    </location>
</feature>
<dbReference type="EMBL" id="CAMGYJ010000011">
    <property type="protein sequence ID" value="CAI0629376.1"/>
    <property type="molecule type" value="Genomic_DNA"/>
</dbReference>
<dbReference type="PANTHER" id="PTHR47926:SF347">
    <property type="entry name" value="PENTATRICOPEPTIDE REPEAT-CONTAINING PROTEIN"/>
    <property type="match status" value="1"/>
</dbReference>
<dbReference type="InterPro" id="IPR046848">
    <property type="entry name" value="E_motif"/>
</dbReference>
<reference evidence="3" key="1">
    <citation type="submission" date="2022-08" db="EMBL/GenBank/DDBJ databases">
        <authorList>
            <person name="Gutierrez-Valencia J."/>
        </authorList>
    </citation>
    <scope>NUCLEOTIDE SEQUENCE</scope>
</reference>
<feature type="repeat" description="PPR" evidence="2">
    <location>
        <begin position="88"/>
        <end position="122"/>
    </location>
</feature>
<evidence type="ECO:0000256" key="2">
    <source>
        <dbReference type="PROSITE-ProRule" id="PRU00708"/>
    </source>
</evidence>
<gene>
    <name evidence="3" type="ORF">LITE_LOCUS51979</name>
</gene>
<name>A0AAV0S895_9ROSI</name>
<protein>
    <recommendedName>
        <fullName evidence="5">Pentatricopeptide repeat-containing protein</fullName>
    </recommendedName>
</protein>
<evidence type="ECO:0000313" key="3">
    <source>
        <dbReference type="EMBL" id="CAI0629376.1"/>
    </source>
</evidence>
<proteinExistence type="predicted"/>
<dbReference type="PANTHER" id="PTHR47926">
    <property type="entry name" value="PENTATRICOPEPTIDE REPEAT-CONTAINING PROTEIN"/>
    <property type="match status" value="1"/>
</dbReference>
<dbReference type="Proteomes" id="UP001154282">
    <property type="component" value="Unassembled WGS sequence"/>
</dbReference>
<dbReference type="AlphaFoldDB" id="A0AAV0S895"/>
<evidence type="ECO:0008006" key="5">
    <source>
        <dbReference type="Google" id="ProtNLM"/>
    </source>
</evidence>
<dbReference type="Pfam" id="PF13041">
    <property type="entry name" value="PPR_2"/>
    <property type="match status" value="2"/>
</dbReference>
<feature type="repeat" description="PPR" evidence="2">
    <location>
        <begin position="457"/>
        <end position="491"/>
    </location>
</feature>
<keyword evidence="1" id="KW-0677">Repeat</keyword>
<keyword evidence="4" id="KW-1185">Reference proteome</keyword>
<dbReference type="GO" id="GO:0009451">
    <property type="term" value="P:RNA modification"/>
    <property type="evidence" value="ECO:0007669"/>
    <property type="project" value="InterPro"/>
</dbReference>
<sequence>MSLWRKANNLRSIGGIEGERPSFSKLTRLLQLCSNSKSLNQGQQIHQHVIALGSSGNPFVVTKLIQMYADCDDLCSSRKLFDLFPNPNVFAWTAILGFFSRHGMYEDCLVNYRLMKSQGVSADHLVFPKVLKACAQLAWLDGGMWAHGGVVVSGYERNFHVCNALIDMYAKCGNVLSGRLVFAEMGERDLFTWNSMISGYISNGLLDSAVQLFGGLKLEGVKPDVITFNMLMDAYFRMGLCDEASKVFEQIETPDIISWTTLISGYSRAGKYATCLVIFKDMANEGGMFPDVDSLSLVLVSCRHLCALMCGKAIHGYGIKTQQPGGRFYRSAGPALMTMYAKCDSVHYARTVFALMDKSDVVAWNAMILAFVESESRDLALECFGEMQRSDIQNDQTTISTVLPVCDLKHGKQIHAYAMKHIFDHCVAVWNSVIHMYSTCGKVDTAYSVFTTSKIRDLVTWNAMIRGFGMHGLAQAALNLLQDMKRVGVRADALTFTSVLSACHHSGLVEEGIKLFESMTGEYGFVPTMEHYSCIVNMLARVGRLEAAINFIHQMPLEPDKSVWGALLAACLDQQNVEVGKLAAEKLIHLEPERAGHYVALSNIYAEAGRWDDAVKARKEMERRGSVKPSGQSWITFGN</sequence>
<dbReference type="InterPro" id="IPR046960">
    <property type="entry name" value="PPR_At4g14850-like_plant"/>
</dbReference>